<evidence type="ECO:0000259" key="2">
    <source>
        <dbReference type="Pfam" id="PF13449"/>
    </source>
</evidence>
<feature type="chain" id="PRO_5022908258" description="Phytase-like domain-containing protein" evidence="1">
    <location>
        <begin position="19"/>
        <end position="331"/>
    </location>
</feature>
<dbReference type="Proteomes" id="UP000379480">
    <property type="component" value="Unassembled WGS sequence"/>
</dbReference>
<evidence type="ECO:0000313" key="3">
    <source>
        <dbReference type="EMBL" id="VVN86144.1"/>
    </source>
</evidence>
<proteinExistence type="predicted"/>
<reference evidence="3 4" key="1">
    <citation type="submission" date="2019-09" db="EMBL/GenBank/DDBJ databases">
        <authorList>
            <person name="Chandra G."/>
            <person name="Truman W A."/>
        </authorList>
    </citation>
    <scope>NUCLEOTIDE SEQUENCE [LARGE SCALE GENOMIC DNA]</scope>
    <source>
        <strain evidence="3">PS723</strain>
    </source>
</reference>
<dbReference type="SUPFAM" id="SSF101898">
    <property type="entry name" value="NHL repeat"/>
    <property type="match status" value="1"/>
</dbReference>
<name>A0A5E7BC61_PSEFL</name>
<feature type="signal peptide" evidence="1">
    <location>
        <begin position="1"/>
        <end position="18"/>
    </location>
</feature>
<evidence type="ECO:0000256" key="1">
    <source>
        <dbReference type="SAM" id="SignalP"/>
    </source>
</evidence>
<feature type="domain" description="Phytase-like" evidence="2">
    <location>
        <begin position="43"/>
        <end position="189"/>
    </location>
</feature>
<dbReference type="EMBL" id="CABVHY010000006">
    <property type="protein sequence ID" value="VVN86144.1"/>
    <property type="molecule type" value="Genomic_DNA"/>
</dbReference>
<organism evidence="3 4">
    <name type="scientific">Pseudomonas fluorescens</name>
    <dbReference type="NCBI Taxonomy" id="294"/>
    <lineage>
        <taxon>Bacteria</taxon>
        <taxon>Pseudomonadati</taxon>
        <taxon>Pseudomonadota</taxon>
        <taxon>Gammaproteobacteria</taxon>
        <taxon>Pseudomonadales</taxon>
        <taxon>Pseudomonadaceae</taxon>
        <taxon>Pseudomonas</taxon>
    </lineage>
</organism>
<dbReference type="OrthoDB" id="6195379at2"/>
<accession>A0A5E7BC61</accession>
<evidence type="ECO:0000313" key="4">
    <source>
        <dbReference type="Proteomes" id="UP000379480"/>
    </source>
</evidence>
<dbReference type="RefSeq" id="WP_150803031.1">
    <property type="nucleotide sequence ID" value="NZ_CABVHY010000006.1"/>
</dbReference>
<keyword evidence="1" id="KW-0732">Signal</keyword>
<dbReference type="AlphaFoldDB" id="A0A5E7BC61"/>
<dbReference type="InterPro" id="IPR027372">
    <property type="entry name" value="Phytase-like_dom"/>
</dbReference>
<dbReference type="Pfam" id="PF13449">
    <property type="entry name" value="Phytase-like"/>
    <property type="match status" value="1"/>
</dbReference>
<gene>
    <name evidence="3" type="ORF">PS723_01480</name>
</gene>
<sequence length="331" mass="36202" precursor="true">MPSGFALAFLLWAAAAAAAPLPLPLPELALLAEHPVQGMRGANLSGLALCGNELWTVSDRDDNQIYRLDTRETVWQAETVRIDVPPVPDSGLPWRLSMLTWAIGPLRGGDLDFEGITCDSAGNRYVVSEAHAAVLQVPTTGTPEWLNISPLMVSQARASGMLLHFNAVFEGLAINPAGNLLWLAAERRHRGLLAVHKQQAVWGCESNCVLLSEGGLERPPAQVPTTRGQQKDFSDLVFYQGKLFTLERMAYRVCRRTPETGEVERCWSFAEVALADNRRYNTRYGTTEALAIDDGGAWIGVDNGSHTRADGEKRPIVWRFAAPQGGWSAKS</sequence>
<protein>
    <recommendedName>
        <fullName evidence="2">Phytase-like domain-containing protein</fullName>
    </recommendedName>
</protein>